<feature type="compositionally biased region" description="Polar residues" evidence="1">
    <location>
        <begin position="108"/>
        <end position="120"/>
    </location>
</feature>
<feature type="region of interest" description="Disordered" evidence="1">
    <location>
        <begin position="106"/>
        <end position="127"/>
    </location>
</feature>
<comment type="caution">
    <text evidence="3">The sequence shown here is derived from an EMBL/GenBank/DDBJ whole genome shotgun (WGS) entry which is preliminary data.</text>
</comment>
<keyword evidence="2" id="KW-0732">Signal</keyword>
<dbReference type="AlphaFoldDB" id="A0A167XHP7"/>
<name>A0A167XHP7_9EURO</name>
<accession>A0A167XHP7</accession>
<reference evidence="3 4" key="1">
    <citation type="journal article" date="2016" name="Genome Biol. Evol.">
        <title>Divergent and convergent evolution of fungal pathogenicity.</title>
        <authorList>
            <person name="Shang Y."/>
            <person name="Xiao G."/>
            <person name="Zheng P."/>
            <person name="Cen K."/>
            <person name="Zhan S."/>
            <person name="Wang C."/>
        </authorList>
    </citation>
    <scope>NUCLEOTIDE SEQUENCE [LARGE SCALE GENOMIC DNA]</scope>
    <source>
        <strain evidence="3 4">ARSEF 7405</strain>
    </source>
</reference>
<keyword evidence="4" id="KW-1185">Reference proteome</keyword>
<evidence type="ECO:0000256" key="1">
    <source>
        <dbReference type="SAM" id="MobiDB-lite"/>
    </source>
</evidence>
<dbReference type="Proteomes" id="UP000242877">
    <property type="component" value="Unassembled WGS sequence"/>
</dbReference>
<proteinExistence type="predicted"/>
<feature type="signal peptide" evidence="2">
    <location>
        <begin position="1"/>
        <end position="21"/>
    </location>
</feature>
<gene>
    <name evidence="3" type="ORF">AAP_04052</name>
</gene>
<organism evidence="3 4">
    <name type="scientific">Ascosphaera apis ARSEF 7405</name>
    <dbReference type="NCBI Taxonomy" id="392613"/>
    <lineage>
        <taxon>Eukaryota</taxon>
        <taxon>Fungi</taxon>
        <taxon>Dikarya</taxon>
        <taxon>Ascomycota</taxon>
        <taxon>Pezizomycotina</taxon>
        <taxon>Eurotiomycetes</taxon>
        <taxon>Eurotiomycetidae</taxon>
        <taxon>Onygenales</taxon>
        <taxon>Ascosphaeraceae</taxon>
        <taxon>Ascosphaera</taxon>
    </lineage>
</organism>
<feature type="chain" id="PRO_5007894389" evidence="2">
    <location>
        <begin position="22"/>
        <end position="399"/>
    </location>
</feature>
<evidence type="ECO:0000313" key="4">
    <source>
        <dbReference type="Proteomes" id="UP000242877"/>
    </source>
</evidence>
<evidence type="ECO:0000256" key="2">
    <source>
        <dbReference type="SAM" id="SignalP"/>
    </source>
</evidence>
<dbReference type="OrthoDB" id="9984778at2759"/>
<evidence type="ECO:0000313" key="3">
    <source>
        <dbReference type="EMBL" id="KZZ90102.1"/>
    </source>
</evidence>
<dbReference type="EMBL" id="AZGZ01000018">
    <property type="protein sequence ID" value="KZZ90102.1"/>
    <property type="molecule type" value="Genomic_DNA"/>
</dbReference>
<protein>
    <submittedName>
        <fullName evidence="3">RING finger ubiquitin ligase</fullName>
    </submittedName>
</protein>
<sequence length="399" mass="44785">MDNSNRVLIFIFLFIFILSASGPQSALNLPDRALDALIKEQRRVLEVLGNATLSTFDPDHEHWLPVPGFTKDAGFAWGVLPTVKRKARDDFERGLNITKEYERRERATLNQKQTPLSTSEANDHDSRPLPIYRNISGIIRGDWVRWTDAEKADRPHMNVTALAEAHDYFSTEFMGNFTSREGSVFFELDDDYTPNINASGTYVRGIKSAMKIESKDPYGTVYQNELQGIHVPETGEIFLTTTSEKFAGLIGLPHFTTSQAVFDASKQLLNRSLSYAVNHISQEDQLFFPWYKLPYPTDFPGGSMPACEYIVYLQQQPATIDGRLARYHELQAIEDELRDPIGAPIPSPPMMVMSATIFSPDCGGLCPTGILLTTADKGMLNSIDAESSKLPFRFDDGNR</sequence>
<dbReference type="GO" id="GO:0016874">
    <property type="term" value="F:ligase activity"/>
    <property type="evidence" value="ECO:0007669"/>
    <property type="project" value="UniProtKB-KW"/>
</dbReference>
<keyword evidence="3" id="KW-0436">Ligase</keyword>
<dbReference type="VEuPathDB" id="FungiDB:AAP_04052"/>